<dbReference type="Pfam" id="PF01135">
    <property type="entry name" value="PCMT"/>
    <property type="match status" value="1"/>
</dbReference>
<evidence type="ECO:0000313" key="2">
    <source>
        <dbReference type="Proteomes" id="UP000606730"/>
    </source>
</evidence>
<name>A0A917ABK6_9RHOB</name>
<protein>
    <recommendedName>
        <fullName evidence="3">Methyltransferase, FkbM family</fullName>
    </recommendedName>
</protein>
<keyword evidence="2" id="KW-1185">Reference proteome</keyword>
<sequence length="226" mass="24107">MSRGLSFKLQGVALEIPKALLTPKIEAALSEGRYEGQEAAALKAHLVAEDRVLELGTGLGYLAVQAARIVGPEAVTTVEPNPELIPVIKANLEANQMQGVTVLNGAVLDSPVPGGTCQFFLTPAFWAASLDAAENPKAREITVTAYGLGSLLAETLATVLLADVEGAETEFFHAPLPDTLRLIILELHPNKYDPDALRQIFDRLSGQGFGYCPKASRGQIVCFQKV</sequence>
<dbReference type="NCBIfam" id="TIGR01444">
    <property type="entry name" value="fkbM_fam"/>
    <property type="match status" value="1"/>
</dbReference>
<proteinExistence type="predicted"/>
<dbReference type="EMBL" id="BMKN01000001">
    <property type="protein sequence ID" value="GGE39957.1"/>
    <property type="molecule type" value="Genomic_DNA"/>
</dbReference>
<dbReference type="AlphaFoldDB" id="A0A917ABK6"/>
<accession>A0A917ABK6</accession>
<dbReference type="OrthoDB" id="456767at2"/>
<dbReference type="InterPro" id="IPR006342">
    <property type="entry name" value="FkbM_mtfrase"/>
</dbReference>
<gene>
    <name evidence="1" type="ORF">GCM10011517_04580</name>
</gene>
<evidence type="ECO:0000313" key="1">
    <source>
        <dbReference type="EMBL" id="GGE39957.1"/>
    </source>
</evidence>
<dbReference type="InterPro" id="IPR029063">
    <property type="entry name" value="SAM-dependent_MTases_sf"/>
</dbReference>
<comment type="caution">
    <text evidence="1">The sequence shown here is derived from an EMBL/GenBank/DDBJ whole genome shotgun (WGS) entry which is preliminary data.</text>
</comment>
<dbReference type="SUPFAM" id="SSF53335">
    <property type="entry name" value="S-adenosyl-L-methionine-dependent methyltransferases"/>
    <property type="match status" value="1"/>
</dbReference>
<dbReference type="Proteomes" id="UP000606730">
    <property type="component" value="Unassembled WGS sequence"/>
</dbReference>
<dbReference type="RefSeq" id="WP_158221920.1">
    <property type="nucleotide sequence ID" value="NZ_BMKN01000001.1"/>
</dbReference>
<evidence type="ECO:0008006" key="3">
    <source>
        <dbReference type="Google" id="ProtNLM"/>
    </source>
</evidence>
<reference evidence="1" key="1">
    <citation type="journal article" date="2014" name="Int. J. Syst. Evol. Microbiol.">
        <title>Complete genome sequence of Corynebacterium casei LMG S-19264T (=DSM 44701T), isolated from a smear-ripened cheese.</title>
        <authorList>
            <consortium name="US DOE Joint Genome Institute (JGI-PGF)"/>
            <person name="Walter F."/>
            <person name="Albersmeier A."/>
            <person name="Kalinowski J."/>
            <person name="Ruckert C."/>
        </authorList>
    </citation>
    <scope>NUCLEOTIDE SEQUENCE</scope>
    <source>
        <strain evidence="1">CGMCC 1.16012</strain>
    </source>
</reference>
<dbReference type="Gene3D" id="3.40.50.150">
    <property type="entry name" value="Vaccinia Virus protein VP39"/>
    <property type="match status" value="1"/>
</dbReference>
<organism evidence="1 2">
    <name type="scientific">Actibacterium pelagium</name>
    <dbReference type="NCBI Taxonomy" id="2029103"/>
    <lineage>
        <taxon>Bacteria</taxon>
        <taxon>Pseudomonadati</taxon>
        <taxon>Pseudomonadota</taxon>
        <taxon>Alphaproteobacteria</taxon>
        <taxon>Rhodobacterales</taxon>
        <taxon>Roseobacteraceae</taxon>
        <taxon>Actibacterium</taxon>
    </lineage>
</organism>
<reference evidence="1" key="2">
    <citation type="submission" date="2020-09" db="EMBL/GenBank/DDBJ databases">
        <authorList>
            <person name="Sun Q."/>
            <person name="Zhou Y."/>
        </authorList>
    </citation>
    <scope>NUCLEOTIDE SEQUENCE</scope>
    <source>
        <strain evidence="1">CGMCC 1.16012</strain>
    </source>
</reference>
<dbReference type="CDD" id="cd02440">
    <property type="entry name" value="AdoMet_MTases"/>
    <property type="match status" value="1"/>
</dbReference>